<dbReference type="EMBL" id="CATNWA010018046">
    <property type="protein sequence ID" value="CAI9604928.1"/>
    <property type="molecule type" value="Genomic_DNA"/>
</dbReference>
<accession>A0ABN9G8G2</accession>
<sequence length="83" mass="9277">MLVILTVEPQGVNPLHCVKRLFDPNFSDPPLLPQPPINLLIVQSLRRTLCTCSAWVFGGWVFFWRGRVHVIGTGPISTVHTEG</sequence>
<protein>
    <submittedName>
        <fullName evidence="1">Uncharacterized protein</fullName>
    </submittedName>
</protein>
<name>A0ABN9G8G2_9NEOB</name>
<evidence type="ECO:0000313" key="1">
    <source>
        <dbReference type="EMBL" id="CAI9604928.1"/>
    </source>
</evidence>
<gene>
    <name evidence="1" type="ORF">SPARVUS_LOCUS13523275</name>
</gene>
<organism evidence="1 2">
    <name type="scientific">Staurois parvus</name>
    <dbReference type="NCBI Taxonomy" id="386267"/>
    <lineage>
        <taxon>Eukaryota</taxon>
        <taxon>Metazoa</taxon>
        <taxon>Chordata</taxon>
        <taxon>Craniata</taxon>
        <taxon>Vertebrata</taxon>
        <taxon>Euteleostomi</taxon>
        <taxon>Amphibia</taxon>
        <taxon>Batrachia</taxon>
        <taxon>Anura</taxon>
        <taxon>Neobatrachia</taxon>
        <taxon>Ranoidea</taxon>
        <taxon>Ranidae</taxon>
        <taxon>Staurois</taxon>
    </lineage>
</organism>
<keyword evidence="2" id="KW-1185">Reference proteome</keyword>
<comment type="caution">
    <text evidence="1">The sequence shown here is derived from an EMBL/GenBank/DDBJ whole genome shotgun (WGS) entry which is preliminary data.</text>
</comment>
<reference evidence="1" key="1">
    <citation type="submission" date="2023-05" db="EMBL/GenBank/DDBJ databases">
        <authorList>
            <person name="Stuckert A."/>
        </authorList>
    </citation>
    <scope>NUCLEOTIDE SEQUENCE</scope>
</reference>
<evidence type="ECO:0000313" key="2">
    <source>
        <dbReference type="Proteomes" id="UP001162483"/>
    </source>
</evidence>
<proteinExistence type="predicted"/>
<dbReference type="Proteomes" id="UP001162483">
    <property type="component" value="Unassembled WGS sequence"/>
</dbReference>